<dbReference type="InterPro" id="IPR000873">
    <property type="entry name" value="AMP-dep_synth/lig_dom"/>
</dbReference>
<accession>A0A8S4A0N1</accession>
<evidence type="ECO:0000313" key="10">
    <source>
        <dbReference type="EMBL" id="CAG5133872.1"/>
    </source>
</evidence>
<evidence type="ECO:0000256" key="4">
    <source>
        <dbReference type="ARBA" id="ARBA00022832"/>
    </source>
</evidence>
<dbReference type="OrthoDB" id="1700726at2759"/>
<keyword evidence="8" id="KW-0472">Membrane</keyword>
<feature type="transmembrane region" description="Helical" evidence="8">
    <location>
        <begin position="6"/>
        <end position="31"/>
    </location>
</feature>
<comment type="similarity">
    <text evidence="1">Belongs to the ATP-dependent AMP-binding enzyme family.</text>
</comment>
<name>A0A8S4A0N1_9EUPU</name>
<evidence type="ECO:0000256" key="1">
    <source>
        <dbReference type="ARBA" id="ARBA00006432"/>
    </source>
</evidence>
<comment type="caution">
    <text evidence="10">The sequence shown here is derived from an EMBL/GenBank/DDBJ whole genome shotgun (WGS) entry which is preliminary data.</text>
</comment>
<protein>
    <recommendedName>
        <fullName evidence="6">long-chain-fatty-acid--CoA ligase</fullName>
        <ecNumber evidence="6">6.2.1.3</ecNumber>
    </recommendedName>
</protein>
<dbReference type="GO" id="GO:0035336">
    <property type="term" value="P:long-chain fatty-acyl-CoA metabolic process"/>
    <property type="evidence" value="ECO:0007669"/>
    <property type="project" value="TreeGrafter"/>
</dbReference>
<keyword evidence="4" id="KW-0443">Lipid metabolism</keyword>
<dbReference type="GO" id="GO:0005886">
    <property type="term" value="C:plasma membrane"/>
    <property type="evidence" value="ECO:0007669"/>
    <property type="project" value="TreeGrafter"/>
</dbReference>
<keyword evidence="3" id="KW-0547">Nucleotide-binding</keyword>
<evidence type="ECO:0000313" key="11">
    <source>
        <dbReference type="Proteomes" id="UP000678393"/>
    </source>
</evidence>
<feature type="domain" description="AMP-dependent synthetase/ligase" evidence="9">
    <location>
        <begin position="118"/>
        <end position="533"/>
    </location>
</feature>
<feature type="non-terminal residue" evidence="10">
    <location>
        <position position="569"/>
    </location>
</feature>
<keyword evidence="5" id="KW-0067">ATP-binding</keyword>
<dbReference type="EMBL" id="CAJHNH020006556">
    <property type="protein sequence ID" value="CAG5133872.1"/>
    <property type="molecule type" value="Genomic_DNA"/>
</dbReference>
<dbReference type="EC" id="6.2.1.3" evidence="6"/>
<keyword evidence="4" id="KW-0276">Fatty acid metabolism</keyword>
<dbReference type="SUPFAM" id="SSF56801">
    <property type="entry name" value="Acetyl-CoA synthetase-like"/>
    <property type="match status" value="1"/>
</dbReference>
<dbReference type="GO" id="GO:0030182">
    <property type="term" value="P:neuron differentiation"/>
    <property type="evidence" value="ECO:0007669"/>
    <property type="project" value="TreeGrafter"/>
</dbReference>
<dbReference type="GO" id="GO:0004467">
    <property type="term" value="F:long-chain fatty acid-CoA ligase activity"/>
    <property type="evidence" value="ECO:0007669"/>
    <property type="project" value="UniProtKB-EC"/>
</dbReference>
<keyword evidence="11" id="KW-1185">Reference proteome</keyword>
<dbReference type="PANTHER" id="PTHR43272">
    <property type="entry name" value="LONG-CHAIN-FATTY-ACID--COA LIGASE"/>
    <property type="match status" value="1"/>
</dbReference>
<evidence type="ECO:0000256" key="5">
    <source>
        <dbReference type="ARBA" id="ARBA00022840"/>
    </source>
</evidence>
<keyword evidence="8" id="KW-1133">Transmembrane helix</keyword>
<dbReference type="GO" id="GO:0005783">
    <property type="term" value="C:endoplasmic reticulum"/>
    <property type="evidence" value="ECO:0007669"/>
    <property type="project" value="TreeGrafter"/>
</dbReference>
<dbReference type="Gene3D" id="3.40.50.12780">
    <property type="entry name" value="N-terminal domain of ligase-like"/>
    <property type="match status" value="1"/>
</dbReference>
<dbReference type="Pfam" id="PF00501">
    <property type="entry name" value="AMP-binding"/>
    <property type="match status" value="1"/>
</dbReference>
<dbReference type="PROSITE" id="PS00455">
    <property type="entry name" value="AMP_BINDING"/>
    <property type="match status" value="1"/>
</dbReference>
<sequence>MSEATVKVLVLILKFLAFVIDIITFVPYFIIQRPDRVLQKSKRIKAKPVSGKPSDPWRSVDVPSTGLTTSIFPECTTLDDLFSRACNIYSSHPCLGTRDVISEDDEVQPNGKTFKKLVLGAYQWETFAQVDSRINNFGNGLRALGHKPRSRLVIFAETRAEWMIAAQTCFRFNFPMVTLYATLGVDALIHGINETEVSLVITSFELLPKFQTVLPNTPTVTHLIVMGCTRQQLASAKTKLLEGVAVLAVQEAETFGTALNARNVGPEKPRLDDIAVIMYTSGSTGLPKGVILSHRNLMCGTSGQVQRITDLGNKDVYVGYLPLAHVLELCAEVCCLSMGARIGYSSPTTLTDKSTRVKRGCHGDVTVLQPTLIAAVPVIMDRIYKNVWENVNSLSAMQKTLFKFAYDYKLKHLLAGFDTPLCNKLVFKNVTNLLGGRVRLMISGGAPLSGATQRFMNICFCCPVGQGYGLTETCGAGTVVEFSDLTTERVGPPVVCCEIRLRDWLEGNYTVENKPYPQGEVLVGGNNVAVGYFKNPEKTAEDFIVLDGVRYFCTGDIGQFEEDGSLRII</sequence>
<comment type="catalytic activity">
    <reaction evidence="7">
        <text>a long-chain fatty acid + ATP + CoA = a long-chain fatty acyl-CoA + AMP + diphosphate</text>
        <dbReference type="Rhea" id="RHEA:15421"/>
        <dbReference type="ChEBI" id="CHEBI:30616"/>
        <dbReference type="ChEBI" id="CHEBI:33019"/>
        <dbReference type="ChEBI" id="CHEBI:57287"/>
        <dbReference type="ChEBI" id="CHEBI:57560"/>
        <dbReference type="ChEBI" id="CHEBI:83139"/>
        <dbReference type="ChEBI" id="CHEBI:456215"/>
        <dbReference type="EC" id="6.2.1.3"/>
    </reaction>
</comment>
<dbReference type="GO" id="GO:0005524">
    <property type="term" value="F:ATP binding"/>
    <property type="evidence" value="ECO:0007669"/>
    <property type="project" value="UniProtKB-KW"/>
</dbReference>
<dbReference type="InterPro" id="IPR020845">
    <property type="entry name" value="AMP-binding_CS"/>
</dbReference>
<organism evidence="10 11">
    <name type="scientific">Candidula unifasciata</name>
    <dbReference type="NCBI Taxonomy" id="100452"/>
    <lineage>
        <taxon>Eukaryota</taxon>
        <taxon>Metazoa</taxon>
        <taxon>Spiralia</taxon>
        <taxon>Lophotrochozoa</taxon>
        <taxon>Mollusca</taxon>
        <taxon>Gastropoda</taxon>
        <taxon>Heterobranchia</taxon>
        <taxon>Euthyneura</taxon>
        <taxon>Panpulmonata</taxon>
        <taxon>Eupulmonata</taxon>
        <taxon>Stylommatophora</taxon>
        <taxon>Helicina</taxon>
        <taxon>Helicoidea</taxon>
        <taxon>Geomitridae</taxon>
        <taxon>Candidula</taxon>
    </lineage>
</organism>
<evidence type="ECO:0000256" key="8">
    <source>
        <dbReference type="SAM" id="Phobius"/>
    </source>
</evidence>
<proteinExistence type="inferred from homology"/>
<evidence type="ECO:0000259" key="9">
    <source>
        <dbReference type="Pfam" id="PF00501"/>
    </source>
</evidence>
<keyword evidence="8" id="KW-0812">Transmembrane</keyword>
<dbReference type="AlphaFoldDB" id="A0A8S4A0N1"/>
<evidence type="ECO:0000256" key="2">
    <source>
        <dbReference type="ARBA" id="ARBA00022598"/>
    </source>
</evidence>
<keyword evidence="2" id="KW-0436">Ligase</keyword>
<gene>
    <name evidence="10" type="ORF">CUNI_LOCUS19430</name>
</gene>
<dbReference type="GO" id="GO:0005811">
    <property type="term" value="C:lipid droplet"/>
    <property type="evidence" value="ECO:0007669"/>
    <property type="project" value="TreeGrafter"/>
</dbReference>
<evidence type="ECO:0000256" key="7">
    <source>
        <dbReference type="ARBA" id="ARBA00036813"/>
    </source>
</evidence>
<evidence type="ECO:0000256" key="3">
    <source>
        <dbReference type="ARBA" id="ARBA00022741"/>
    </source>
</evidence>
<reference evidence="10" key="1">
    <citation type="submission" date="2021-04" db="EMBL/GenBank/DDBJ databases">
        <authorList>
            <consortium name="Molecular Ecology Group"/>
        </authorList>
    </citation>
    <scope>NUCLEOTIDE SEQUENCE</scope>
</reference>
<dbReference type="InterPro" id="IPR042099">
    <property type="entry name" value="ANL_N_sf"/>
</dbReference>
<evidence type="ECO:0000256" key="6">
    <source>
        <dbReference type="ARBA" id="ARBA00026121"/>
    </source>
</evidence>
<dbReference type="PANTHER" id="PTHR43272:SF83">
    <property type="entry name" value="ACYL-COA SYNTHETASE LONG-CHAIN, ISOFORM J"/>
    <property type="match status" value="1"/>
</dbReference>
<dbReference type="Proteomes" id="UP000678393">
    <property type="component" value="Unassembled WGS sequence"/>
</dbReference>